<feature type="transmembrane region" description="Helical" evidence="1">
    <location>
        <begin position="194"/>
        <end position="212"/>
    </location>
</feature>
<dbReference type="EMBL" id="KF540227">
    <property type="protein sequence ID" value="AIF26354.1"/>
    <property type="molecule type" value="Genomic_DNA"/>
</dbReference>
<evidence type="ECO:0008006" key="3">
    <source>
        <dbReference type="Google" id="ProtNLM"/>
    </source>
</evidence>
<dbReference type="AlphaFoldDB" id="A0A0H3U771"/>
<protein>
    <recommendedName>
        <fullName evidence="3">DUF2868 domain-containing protein</fullName>
    </recommendedName>
</protein>
<dbReference type="Pfam" id="PF11067">
    <property type="entry name" value="DUF2868"/>
    <property type="match status" value="1"/>
</dbReference>
<organism evidence="2">
    <name type="scientific">uncultured bacterium fosmid pJB190D12_contig II</name>
    <dbReference type="NCBI Taxonomy" id="1478060"/>
    <lineage>
        <taxon>Bacteria</taxon>
        <taxon>environmental samples</taxon>
    </lineage>
</organism>
<keyword evidence="1" id="KW-0472">Membrane</keyword>
<evidence type="ECO:0000313" key="2">
    <source>
        <dbReference type="EMBL" id="AIF26354.1"/>
    </source>
</evidence>
<keyword evidence="1" id="KW-0812">Transmembrane</keyword>
<sequence length="483" mass="51221">MKEANALEVTAVRAIETSDRARALWSDADRAWASRAAAEVVGEGASVDDFVARRAKLALERIGTRQPTLTRAVEALRWRQWVGAAAVVVAFLAGLAFNRIGSGERINLLAPPVLALLAWNVVVYVLLLVAPLLRAGAARKVAGGFLRRLVARVAGGAVRVPRDRTGPAGEAVATFAADWTRFAAPLYAARTARILHFAAAAFAVGVVAGLYLRGVAVEYRATWESTFLDPATVHALLSFALWPGMALTGIPIPSIEAIAAIRSGGQPASENAAQWLHLLAATVAAVVIVPRVVLGVLAWAVEHRRASRVKLPLNEPYFNRVVRGFKGGPVRLKVVPYSYQVPPDSLGGLQTVVARTFGGSAAMVCASPVNYGEEDALPKAALPDGSGPAIALFNLAATPEHEAHGAFIDAMRNAAAGHPVIALVDEAAFRARATGDGKRLEERRVAWRALFADRDVSPVFVDLAAPDLPAVEKQFDALLGARR</sequence>
<evidence type="ECO:0000256" key="1">
    <source>
        <dbReference type="SAM" id="Phobius"/>
    </source>
</evidence>
<proteinExistence type="predicted"/>
<reference evidence="2" key="1">
    <citation type="submission" date="2013-08" db="EMBL/GenBank/DDBJ databases">
        <title>Comparison of modified E. coli strains.</title>
        <authorList>
            <person name="Juergensen J."/>
            <person name="Bonge A."/>
            <person name="Streit W.R."/>
        </authorList>
    </citation>
    <scope>NUCLEOTIDE SEQUENCE</scope>
</reference>
<keyword evidence="1" id="KW-1133">Transmembrane helix</keyword>
<feature type="transmembrane region" description="Helical" evidence="1">
    <location>
        <begin position="233"/>
        <end position="255"/>
    </location>
</feature>
<dbReference type="InterPro" id="IPR021296">
    <property type="entry name" value="DUF2868"/>
</dbReference>
<name>A0A0H3U771_9BACT</name>
<accession>A0A0H3U771</accession>
<feature type="transmembrane region" description="Helical" evidence="1">
    <location>
        <begin position="275"/>
        <end position="301"/>
    </location>
</feature>
<feature type="transmembrane region" description="Helical" evidence="1">
    <location>
        <begin position="109"/>
        <end position="133"/>
    </location>
</feature>
<feature type="transmembrane region" description="Helical" evidence="1">
    <location>
        <begin position="78"/>
        <end position="97"/>
    </location>
</feature>